<evidence type="ECO:0000256" key="2">
    <source>
        <dbReference type="ARBA" id="ARBA00022729"/>
    </source>
</evidence>
<keyword evidence="2 3" id="KW-0732">Signal</keyword>
<evidence type="ECO:0000256" key="1">
    <source>
        <dbReference type="ARBA" id="ARBA00010062"/>
    </source>
</evidence>
<sequence>MEHMKKFMKVATIMMAMGTIGSTLAGCSASAKSEGNDPGKTIKIGVNMELSGSAGAYGQAEKQGIALAAQEINKAGGIKVGNTKKKIQMIYRDNKTSSSESSSVAAQLVNNDKVQAVVGPATTNAGTAAIPNITKAKVAAISPSASDYSYTLQKDGKVQPYVFRTEYQNNFQGKVVSNFMSKNLKTKRVVIMADKSTDYGTGLAKEFKKDYPGTIVKTVYFQAGDKDFNATLTSIKSKNYDAIFAPGYYSEVGLIVKQARQMGITKPIVGTDGMADPKLTQIAGNSNATNVYYTTPFSTTAAASDKKASAFIKAFKAKYHEDAPTFSALGYDTVYMVKKAIETQKSANSVQIAKGMAKIKDFHGVSGTITIDKKHNPQKTIAIEQLTNGKVAKAFTVK</sequence>
<organism evidence="5 6">
    <name type="scientific">Paucilactobacillus hokkaidonensis</name>
    <dbReference type="NCBI Taxonomy" id="1193095"/>
    <lineage>
        <taxon>Bacteria</taxon>
        <taxon>Bacillati</taxon>
        <taxon>Bacillota</taxon>
        <taxon>Bacilli</taxon>
        <taxon>Lactobacillales</taxon>
        <taxon>Lactobacillaceae</taxon>
        <taxon>Paucilactobacillus</taxon>
    </lineage>
</organism>
<dbReference type="InterPro" id="IPR028082">
    <property type="entry name" value="Peripla_BP_I"/>
</dbReference>
<dbReference type="EMBL" id="JQCH01000007">
    <property type="protein sequence ID" value="KRO10242.1"/>
    <property type="molecule type" value="Genomic_DNA"/>
</dbReference>
<feature type="chain" id="PRO_5045399579" evidence="3">
    <location>
        <begin position="26"/>
        <end position="398"/>
    </location>
</feature>
<proteinExistence type="inferred from homology"/>
<protein>
    <submittedName>
        <fullName evidence="5">Branched-chain amino acid ABC transporter, substrate binding protein</fullName>
    </submittedName>
</protein>
<gene>
    <name evidence="5" type="ORF">IV59_GL002070</name>
</gene>
<dbReference type="InterPro" id="IPR051010">
    <property type="entry name" value="BCAA_transport"/>
</dbReference>
<comment type="caution">
    <text evidence="5">The sequence shown here is derived from an EMBL/GenBank/DDBJ whole genome shotgun (WGS) entry which is preliminary data.</text>
</comment>
<dbReference type="PANTHER" id="PTHR30483">
    <property type="entry name" value="LEUCINE-SPECIFIC-BINDING PROTEIN"/>
    <property type="match status" value="1"/>
</dbReference>
<feature type="domain" description="Leucine-binding protein" evidence="4">
    <location>
        <begin position="41"/>
        <end position="389"/>
    </location>
</feature>
<evidence type="ECO:0000259" key="4">
    <source>
        <dbReference type="Pfam" id="PF13458"/>
    </source>
</evidence>
<reference evidence="5 6" key="1">
    <citation type="journal article" date="2015" name="Genome Announc.">
        <title>Expanding the biotechnology potential of lactobacilli through comparative genomics of 213 strains and associated genera.</title>
        <authorList>
            <person name="Sun Z."/>
            <person name="Harris H.M."/>
            <person name="McCann A."/>
            <person name="Guo C."/>
            <person name="Argimon S."/>
            <person name="Zhang W."/>
            <person name="Yang X."/>
            <person name="Jeffery I.B."/>
            <person name="Cooney J.C."/>
            <person name="Kagawa T.F."/>
            <person name="Liu W."/>
            <person name="Song Y."/>
            <person name="Salvetti E."/>
            <person name="Wrobel A."/>
            <person name="Rasinkangas P."/>
            <person name="Parkhill J."/>
            <person name="Rea M.C."/>
            <person name="O'Sullivan O."/>
            <person name="Ritari J."/>
            <person name="Douillard F.P."/>
            <person name="Paul Ross R."/>
            <person name="Yang R."/>
            <person name="Briner A.E."/>
            <person name="Felis G.E."/>
            <person name="de Vos W.M."/>
            <person name="Barrangou R."/>
            <person name="Klaenhammer T.R."/>
            <person name="Caufield P.W."/>
            <person name="Cui Y."/>
            <person name="Zhang H."/>
            <person name="O'Toole P.W."/>
        </authorList>
    </citation>
    <scope>NUCLEOTIDE SEQUENCE [LARGE SCALE GENOMIC DNA]</scope>
    <source>
        <strain evidence="5 6">DSM 26202</strain>
    </source>
</reference>
<dbReference type="SUPFAM" id="SSF53822">
    <property type="entry name" value="Periplasmic binding protein-like I"/>
    <property type="match status" value="1"/>
</dbReference>
<feature type="signal peptide" evidence="3">
    <location>
        <begin position="1"/>
        <end position="25"/>
    </location>
</feature>
<dbReference type="Gene3D" id="3.40.50.2300">
    <property type="match status" value="2"/>
</dbReference>
<dbReference type="Pfam" id="PF13458">
    <property type="entry name" value="Peripla_BP_6"/>
    <property type="match status" value="1"/>
</dbReference>
<evidence type="ECO:0000313" key="5">
    <source>
        <dbReference type="EMBL" id="KRO10242.1"/>
    </source>
</evidence>
<keyword evidence="6" id="KW-1185">Reference proteome</keyword>
<dbReference type="PANTHER" id="PTHR30483:SF6">
    <property type="entry name" value="PERIPLASMIC BINDING PROTEIN OF ABC TRANSPORTER FOR NATURAL AMINO ACIDS"/>
    <property type="match status" value="1"/>
</dbReference>
<dbReference type="CDD" id="cd06347">
    <property type="entry name" value="PBP1_ABC_LivK_ligand_binding-like"/>
    <property type="match status" value="1"/>
</dbReference>
<dbReference type="Proteomes" id="UP000051884">
    <property type="component" value="Unassembled WGS sequence"/>
</dbReference>
<name>A0ABR5Q8N0_9LACO</name>
<evidence type="ECO:0000313" key="6">
    <source>
        <dbReference type="Proteomes" id="UP000051884"/>
    </source>
</evidence>
<dbReference type="InterPro" id="IPR028081">
    <property type="entry name" value="Leu-bd"/>
</dbReference>
<comment type="similarity">
    <text evidence="1">Belongs to the leucine-binding protein family.</text>
</comment>
<evidence type="ECO:0000256" key="3">
    <source>
        <dbReference type="SAM" id="SignalP"/>
    </source>
</evidence>
<accession>A0ABR5Q8N0</accession>
<dbReference type="PROSITE" id="PS51257">
    <property type="entry name" value="PROKAR_LIPOPROTEIN"/>
    <property type="match status" value="1"/>
</dbReference>